<gene>
    <name evidence="4" type="ORF">EFL26_06125</name>
</gene>
<proteinExistence type="predicted"/>
<dbReference type="GO" id="GO:0004222">
    <property type="term" value="F:metalloendopeptidase activity"/>
    <property type="evidence" value="ECO:0007669"/>
    <property type="project" value="TreeGrafter"/>
</dbReference>
<organism evidence="4 5">
    <name type="scientific">Nocardioides pocheonensis</name>
    <dbReference type="NCBI Taxonomy" id="661485"/>
    <lineage>
        <taxon>Bacteria</taxon>
        <taxon>Bacillati</taxon>
        <taxon>Actinomycetota</taxon>
        <taxon>Actinomycetes</taxon>
        <taxon>Propionibacteriales</taxon>
        <taxon>Nocardioidaceae</taxon>
        <taxon>Nocardioides</taxon>
    </lineage>
</organism>
<dbReference type="CDD" id="cd12797">
    <property type="entry name" value="M23_peptidase"/>
    <property type="match status" value="1"/>
</dbReference>
<dbReference type="Pfam" id="PF01551">
    <property type="entry name" value="Peptidase_M23"/>
    <property type="match status" value="1"/>
</dbReference>
<dbReference type="Gene3D" id="2.70.70.10">
    <property type="entry name" value="Glucose Permease (Domain IIA)"/>
    <property type="match status" value="1"/>
</dbReference>
<dbReference type="SUPFAM" id="SSF51261">
    <property type="entry name" value="Duplicated hybrid motif"/>
    <property type="match status" value="1"/>
</dbReference>
<dbReference type="AlphaFoldDB" id="A0A3N0GUB7"/>
<evidence type="ECO:0000313" key="4">
    <source>
        <dbReference type="EMBL" id="RNM15758.1"/>
    </source>
</evidence>
<dbReference type="InterPro" id="IPR050570">
    <property type="entry name" value="Cell_wall_metabolism_enzyme"/>
</dbReference>
<evidence type="ECO:0000256" key="1">
    <source>
        <dbReference type="SAM" id="MobiDB-lite"/>
    </source>
</evidence>
<feature type="signal peptide" evidence="2">
    <location>
        <begin position="1"/>
        <end position="22"/>
    </location>
</feature>
<accession>A0A3N0GUB7</accession>
<evidence type="ECO:0000259" key="3">
    <source>
        <dbReference type="Pfam" id="PF01551"/>
    </source>
</evidence>
<reference evidence="4 5" key="1">
    <citation type="submission" date="2018-11" db="EMBL/GenBank/DDBJ databases">
        <authorList>
            <person name="Li F."/>
        </authorList>
    </citation>
    <scope>NUCLEOTIDE SEQUENCE [LARGE SCALE GENOMIC DNA]</scope>
    <source>
        <strain evidence="4 5">Gsoil 818</strain>
    </source>
</reference>
<dbReference type="InterPro" id="IPR016047">
    <property type="entry name" value="M23ase_b-sheet_dom"/>
</dbReference>
<keyword evidence="5" id="KW-1185">Reference proteome</keyword>
<dbReference type="PROSITE" id="PS51257">
    <property type="entry name" value="PROKAR_LIPOPROTEIN"/>
    <property type="match status" value="1"/>
</dbReference>
<feature type="compositionally biased region" description="Low complexity" evidence="1">
    <location>
        <begin position="37"/>
        <end position="55"/>
    </location>
</feature>
<evidence type="ECO:0000313" key="5">
    <source>
        <dbReference type="Proteomes" id="UP000279994"/>
    </source>
</evidence>
<dbReference type="EMBL" id="RJSF01000019">
    <property type="protein sequence ID" value="RNM15758.1"/>
    <property type="molecule type" value="Genomic_DNA"/>
</dbReference>
<dbReference type="OrthoDB" id="1099523at2"/>
<protein>
    <recommendedName>
        <fullName evidence="3">M23ase beta-sheet core domain-containing protein</fullName>
    </recommendedName>
</protein>
<feature type="chain" id="PRO_5038775987" description="M23ase beta-sheet core domain-containing protein" evidence="2">
    <location>
        <begin position="23"/>
        <end position="235"/>
    </location>
</feature>
<dbReference type="RefSeq" id="WP_123222009.1">
    <property type="nucleotide sequence ID" value="NZ_RJSF01000019.1"/>
</dbReference>
<dbReference type="PANTHER" id="PTHR21666:SF270">
    <property type="entry name" value="MUREIN HYDROLASE ACTIVATOR ENVC"/>
    <property type="match status" value="1"/>
</dbReference>
<keyword evidence="2" id="KW-0732">Signal</keyword>
<dbReference type="InterPro" id="IPR011055">
    <property type="entry name" value="Dup_hybrid_motif"/>
</dbReference>
<dbReference type="Proteomes" id="UP000279994">
    <property type="component" value="Unassembled WGS sequence"/>
</dbReference>
<evidence type="ECO:0000256" key="2">
    <source>
        <dbReference type="SAM" id="SignalP"/>
    </source>
</evidence>
<dbReference type="PANTHER" id="PTHR21666">
    <property type="entry name" value="PEPTIDASE-RELATED"/>
    <property type="match status" value="1"/>
</dbReference>
<name>A0A3N0GUB7_9ACTN</name>
<comment type="caution">
    <text evidence="4">The sequence shown here is derived from an EMBL/GenBank/DDBJ whole genome shotgun (WGS) entry which is preliminary data.</text>
</comment>
<feature type="region of interest" description="Disordered" evidence="1">
    <location>
        <begin position="24"/>
        <end position="81"/>
    </location>
</feature>
<feature type="domain" description="M23ase beta-sheet core" evidence="3">
    <location>
        <begin position="126"/>
        <end position="219"/>
    </location>
</feature>
<sequence>MRSRHGRALALTAALLGVLSLAGCGGGSPSASPPGATPTAPSITPASPPATSAAPASPPVTPSGSPSAAPPSPTDRPDPRWRFYTDDKAWHTSPWFEGAHRVMIGYGCNASPWYAHDSRCPGREGFHHGIDVAMPCGTPLLSAVDGVVLDPSSPGAPGAAYGVHPFRIRSGDHDILIGHTVHVLVSPGERVHPGQRIALAGDSGAPDGCHLHFEVRRAGGGLSTAVDPAPFLKLS</sequence>